<dbReference type="InterPro" id="IPR032675">
    <property type="entry name" value="LRR_dom_sf"/>
</dbReference>
<dbReference type="PANTHER" id="PTHR31639:SF312">
    <property type="entry name" value="CYCLIN-LIKE F-BOX"/>
    <property type="match status" value="1"/>
</dbReference>
<dbReference type="Gene3D" id="3.80.10.10">
    <property type="entry name" value="Ribonuclease Inhibitor"/>
    <property type="match status" value="1"/>
</dbReference>
<reference evidence="1" key="1">
    <citation type="journal article" date="2023" name="Science">
        <title>Elucidation of the pathway for biosynthesis of saponin adjuvants from the soapbark tree.</title>
        <authorList>
            <person name="Reed J."/>
            <person name="Orme A."/>
            <person name="El-Demerdash A."/>
            <person name="Owen C."/>
            <person name="Martin L.B.B."/>
            <person name="Misra R.C."/>
            <person name="Kikuchi S."/>
            <person name="Rejzek M."/>
            <person name="Martin A.C."/>
            <person name="Harkess A."/>
            <person name="Leebens-Mack J."/>
            <person name="Louveau T."/>
            <person name="Stephenson M.J."/>
            <person name="Osbourn A."/>
        </authorList>
    </citation>
    <scope>NUCLEOTIDE SEQUENCE</scope>
    <source>
        <strain evidence="1">S10</strain>
    </source>
</reference>
<comment type="caution">
    <text evidence="1">The sequence shown here is derived from an EMBL/GenBank/DDBJ whole genome shotgun (WGS) entry which is preliminary data.</text>
</comment>
<sequence>MCLPIRDAVKTSILSSKWRHRWLTIPKLVFDDCFCTKGLEENPSSNERAFQTIYEILLDHNMPIHKLGSSFPGLKICPEINHVISFVSKNNMQEFSHHIREGQSHNLPSSLFSCPQLRCLELSYCVFNLPPAFKGFRSLIGTKRTPNLASVTMEVYDTGLDSVKQNDMTGVLACMPMIEHLSLNSILTVVIADQVPERLLATLDCLKSLVFFDTCFKSIEELTRVFCLIRSASNLQKIQIWVHDDKAAYVDPVLEYLTAEDFSDISLNYVQEVEMFKVEGIKPELEFIKLILEKSPLLQMVHIKPTKAVLLLDEKNFLIELIQFPRASPRTKIIYLAPV</sequence>
<dbReference type="KEGG" id="qsa:O6P43_025627"/>
<evidence type="ECO:0000313" key="1">
    <source>
        <dbReference type="EMBL" id="KAJ7954003.1"/>
    </source>
</evidence>
<dbReference type="AlphaFoldDB" id="A0AAD7L9L7"/>
<name>A0AAD7L9L7_QUISA</name>
<accession>A0AAD7L9L7</accession>
<gene>
    <name evidence="1" type="ORF">O6P43_025627</name>
</gene>
<keyword evidence="2" id="KW-1185">Reference proteome</keyword>
<dbReference type="Proteomes" id="UP001163823">
    <property type="component" value="Chromosome 10"/>
</dbReference>
<dbReference type="PANTHER" id="PTHR31639">
    <property type="entry name" value="F-BOX PROTEIN-LIKE"/>
    <property type="match status" value="1"/>
</dbReference>
<evidence type="ECO:0000313" key="2">
    <source>
        <dbReference type="Proteomes" id="UP001163823"/>
    </source>
</evidence>
<dbReference type="SUPFAM" id="SSF52047">
    <property type="entry name" value="RNI-like"/>
    <property type="match status" value="1"/>
</dbReference>
<dbReference type="EMBL" id="JARAOO010000010">
    <property type="protein sequence ID" value="KAJ7954003.1"/>
    <property type="molecule type" value="Genomic_DNA"/>
</dbReference>
<organism evidence="1 2">
    <name type="scientific">Quillaja saponaria</name>
    <name type="common">Soap bark tree</name>
    <dbReference type="NCBI Taxonomy" id="32244"/>
    <lineage>
        <taxon>Eukaryota</taxon>
        <taxon>Viridiplantae</taxon>
        <taxon>Streptophyta</taxon>
        <taxon>Embryophyta</taxon>
        <taxon>Tracheophyta</taxon>
        <taxon>Spermatophyta</taxon>
        <taxon>Magnoliopsida</taxon>
        <taxon>eudicotyledons</taxon>
        <taxon>Gunneridae</taxon>
        <taxon>Pentapetalae</taxon>
        <taxon>rosids</taxon>
        <taxon>fabids</taxon>
        <taxon>Fabales</taxon>
        <taxon>Quillajaceae</taxon>
        <taxon>Quillaja</taxon>
    </lineage>
</organism>
<protein>
    <submittedName>
        <fullName evidence="1">F-box/FBD/LRR-repeat protein</fullName>
    </submittedName>
</protein>
<proteinExistence type="predicted"/>